<evidence type="ECO:0000313" key="6">
    <source>
        <dbReference type="EMBL" id="KAB2757411.1"/>
    </source>
</evidence>
<dbReference type="Proteomes" id="UP000481876">
    <property type="component" value="Unassembled WGS sequence"/>
</dbReference>
<dbReference type="FunFam" id="1.10.10.10:FF:000001">
    <property type="entry name" value="LysR family transcriptional regulator"/>
    <property type="match status" value="1"/>
</dbReference>
<evidence type="ECO:0000256" key="3">
    <source>
        <dbReference type="ARBA" id="ARBA00023125"/>
    </source>
</evidence>
<dbReference type="GO" id="GO:0003677">
    <property type="term" value="F:DNA binding"/>
    <property type="evidence" value="ECO:0007669"/>
    <property type="project" value="UniProtKB-KW"/>
</dbReference>
<evidence type="ECO:0000256" key="1">
    <source>
        <dbReference type="ARBA" id="ARBA00009437"/>
    </source>
</evidence>
<dbReference type="GO" id="GO:0003700">
    <property type="term" value="F:DNA-binding transcription factor activity"/>
    <property type="evidence" value="ECO:0007669"/>
    <property type="project" value="InterPro"/>
</dbReference>
<dbReference type="InterPro" id="IPR036388">
    <property type="entry name" value="WH-like_DNA-bd_sf"/>
</dbReference>
<keyword evidence="4" id="KW-0804">Transcription</keyword>
<dbReference type="AlphaFoldDB" id="A0A6L3YYC3"/>
<dbReference type="PANTHER" id="PTHR30537">
    <property type="entry name" value="HTH-TYPE TRANSCRIPTIONAL REGULATOR"/>
    <property type="match status" value="1"/>
</dbReference>
<keyword evidence="3" id="KW-0238">DNA-binding</keyword>
<protein>
    <submittedName>
        <fullName evidence="6">LysR family transcriptional regulator</fullName>
    </submittedName>
</protein>
<gene>
    <name evidence="6" type="ORF">F9L04_25090</name>
</gene>
<dbReference type="Gene3D" id="1.10.10.10">
    <property type="entry name" value="Winged helix-like DNA-binding domain superfamily/Winged helix DNA-binding domain"/>
    <property type="match status" value="1"/>
</dbReference>
<evidence type="ECO:0000313" key="7">
    <source>
        <dbReference type="Proteomes" id="UP000481876"/>
    </source>
</evidence>
<dbReference type="Gene3D" id="3.40.190.290">
    <property type="match status" value="1"/>
</dbReference>
<feature type="domain" description="HTH lysR-type" evidence="5">
    <location>
        <begin position="1"/>
        <end position="60"/>
    </location>
</feature>
<name>A0A6L3YYC3_BRUAN</name>
<dbReference type="InterPro" id="IPR000847">
    <property type="entry name" value="LysR_HTH_N"/>
</dbReference>
<proteinExistence type="inferred from homology"/>
<dbReference type="PANTHER" id="PTHR30537:SF5">
    <property type="entry name" value="HTH-TYPE TRANSCRIPTIONAL ACTIVATOR TTDR-RELATED"/>
    <property type="match status" value="1"/>
</dbReference>
<accession>A0A6L3YYC3</accession>
<dbReference type="Pfam" id="PF00126">
    <property type="entry name" value="HTH_1"/>
    <property type="match status" value="1"/>
</dbReference>
<comment type="similarity">
    <text evidence="1">Belongs to the LysR transcriptional regulatory family.</text>
</comment>
<evidence type="ECO:0000256" key="2">
    <source>
        <dbReference type="ARBA" id="ARBA00023015"/>
    </source>
</evidence>
<dbReference type="EMBL" id="WBWS01000048">
    <property type="protein sequence ID" value="KAB2757411.1"/>
    <property type="molecule type" value="Genomic_DNA"/>
</dbReference>
<evidence type="ECO:0000256" key="4">
    <source>
        <dbReference type="ARBA" id="ARBA00023163"/>
    </source>
</evidence>
<dbReference type="InterPro" id="IPR005119">
    <property type="entry name" value="LysR_subst-bd"/>
</dbReference>
<dbReference type="SUPFAM" id="SSF46785">
    <property type="entry name" value="Winged helix' DNA-binding domain"/>
    <property type="match status" value="1"/>
</dbReference>
<dbReference type="RefSeq" id="WP_028719050.1">
    <property type="nucleotide sequence ID" value="NZ_WBWS01000048.1"/>
</dbReference>
<sequence length="302" mass="32612">MAANVDDLTAFVAVANARGFREAGRALGVSPTTLSETVRRLEDRLGVRLLHRTTRSVSPTEAGGRLVEQLAPLLTQVNAALAGLNALRDTPAGTLRLNVPVGVARLVLPSLLPEFLALYPDIQVEVVAEDTVVDVLAAGADAGIRYDEKLEQDMIAVPIGPRTQRFAMAAAPDYLAAAGMPERPSDLLQHRCLLGRFGNGTLFSPWELDCGDEVVRIEPKGPLTVSISGAMDLAVDVAIAGVGIIGLFEDWLRPHIEAGRLVPVLPEWWTPFPGPFLYYSGRRLVPPPLRAFLDFIRSARQT</sequence>
<comment type="caution">
    <text evidence="6">The sequence shown here is derived from an EMBL/GenBank/DDBJ whole genome shotgun (WGS) entry which is preliminary data.</text>
</comment>
<dbReference type="Pfam" id="PF03466">
    <property type="entry name" value="LysR_substrate"/>
    <property type="match status" value="1"/>
</dbReference>
<dbReference type="PROSITE" id="PS50931">
    <property type="entry name" value="HTH_LYSR"/>
    <property type="match status" value="1"/>
</dbReference>
<dbReference type="SUPFAM" id="SSF53850">
    <property type="entry name" value="Periplasmic binding protein-like II"/>
    <property type="match status" value="1"/>
</dbReference>
<keyword evidence="2" id="KW-0805">Transcription regulation</keyword>
<evidence type="ECO:0000259" key="5">
    <source>
        <dbReference type="PROSITE" id="PS50931"/>
    </source>
</evidence>
<dbReference type="InterPro" id="IPR058163">
    <property type="entry name" value="LysR-type_TF_proteobact-type"/>
</dbReference>
<dbReference type="InterPro" id="IPR036390">
    <property type="entry name" value="WH_DNA-bd_sf"/>
</dbReference>
<organism evidence="6 7">
    <name type="scientific">Brucella anthropi</name>
    <name type="common">Ochrobactrum anthropi</name>
    <dbReference type="NCBI Taxonomy" id="529"/>
    <lineage>
        <taxon>Bacteria</taxon>
        <taxon>Pseudomonadati</taxon>
        <taxon>Pseudomonadota</taxon>
        <taxon>Alphaproteobacteria</taxon>
        <taxon>Hyphomicrobiales</taxon>
        <taxon>Brucellaceae</taxon>
        <taxon>Brucella/Ochrobactrum group</taxon>
        <taxon>Brucella</taxon>
    </lineage>
</organism>
<reference evidence="6 7" key="1">
    <citation type="submission" date="2019-09" db="EMBL/GenBank/DDBJ databases">
        <title>Taxonomic organization of the family Brucellaceae based on a phylogenomic approach.</title>
        <authorList>
            <person name="Leclercq S."/>
            <person name="Cloeckaert A."/>
            <person name="Zygmunt M.S."/>
        </authorList>
    </citation>
    <scope>NUCLEOTIDE SEQUENCE [LARGE SCALE GENOMIC DNA]</scope>
    <source>
        <strain evidence="6 7">LMG 3313</strain>
    </source>
</reference>